<feature type="compositionally biased region" description="Basic and acidic residues" evidence="1">
    <location>
        <begin position="246"/>
        <end position="255"/>
    </location>
</feature>
<feature type="compositionally biased region" description="Basic and acidic residues" evidence="1">
    <location>
        <begin position="267"/>
        <end position="281"/>
    </location>
</feature>
<name>A0A4Y7SVE1_COPMI</name>
<evidence type="ECO:0000313" key="2">
    <source>
        <dbReference type="EMBL" id="TEB25588.1"/>
    </source>
</evidence>
<evidence type="ECO:0000313" key="3">
    <source>
        <dbReference type="Proteomes" id="UP000298030"/>
    </source>
</evidence>
<feature type="region of interest" description="Disordered" evidence="1">
    <location>
        <begin position="188"/>
        <end position="293"/>
    </location>
</feature>
<keyword evidence="3" id="KW-1185">Reference proteome</keyword>
<organism evidence="2 3">
    <name type="scientific">Coprinellus micaceus</name>
    <name type="common">Glistening ink-cap mushroom</name>
    <name type="synonym">Coprinus micaceus</name>
    <dbReference type="NCBI Taxonomy" id="71717"/>
    <lineage>
        <taxon>Eukaryota</taxon>
        <taxon>Fungi</taxon>
        <taxon>Dikarya</taxon>
        <taxon>Basidiomycota</taxon>
        <taxon>Agaricomycotina</taxon>
        <taxon>Agaricomycetes</taxon>
        <taxon>Agaricomycetidae</taxon>
        <taxon>Agaricales</taxon>
        <taxon>Agaricineae</taxon>
        <taxon>Psathyrellaceae</taxon>
        <taxon>Coprinellus</taxon>
    </lineage>
</organism>
<accession>A0A4Y7SVE1</accession>
<gene>
    <name evidence="2" type="ORF">FA13DRAFT_1796299</name>
</gene>
<sequence length="353" mass="38069">MPSNRFVKGIKAIYRDLMVEDVTERVSSMKSDLRILAEKLMAIEQKVALIDKHLQASQARGLPEIGPSGPTPRPEAPSDDPTVLVAKTSTTHAGETAPSPQGCAPSASGNVTSSSHPGTTQSPRPLSVPLETNSTSSASSLMVVEGQGLKPTALQNTLIDVGFDSGSEMKLLSPEESRAMVNLLNMTADKAKTGRASSMKTQKNRSNGDGTKSTEKQAVGSGSRPRGKRKRKTAEETNGKAKSSGKGREEPRDLAGMEGTTSTIDEGETKERPRGSEESGGAKKVRKRAEKEQKTCWSFITIPAKMQAGVIVDTHIRVLTWVDESDSDRQKLNREHPTLFHRWRKLAVAKADT</sequence>
<dbReference type="EMBL" id="QPFP01000055">
    <property type="protein sequence ID" value="TEB25588.1"/>
    <property type="molecule type" value="Genomic_DNA"/>
</dbReference>
<proteinExistence type="predicted"/>
<dbReference type="AlphaFoldDB" id="A0A4Y7SVE1"/>
<feature type="compositionally biased region" description="Polar residues" evidence="1">
    <location>
        <begin position="107"/>
        <end position="138"/>
    </location>
</feature>
<dbReference type="Proteomes" id="UP000298030">
    <property type="component" value="Unassembled WGS sequence"/>
</dbReference>
<evidence type="ECO:0000256" key="1">
    <source>
        <dbReference type="SAM" id="MobiDB-lite"/>
    </source>
</evidence>
<comment type="caution">
    <text evidence="2">The sequence shown here is derived from an EMBL/GenBank/DDBJ whole genome shotgun (WGS) entry which is preliminary data.</text>
</comment>
<protein>
    <submittedName>
        <fullName evidence="2">Uncharacterized protein</fullName>
    </submittedName>
</protein>
<reference evidence="2 3" key="1">
    <citation type="journal article" date="2019" name="Nat. Ecol. Evol.">
        <title>Megaphylogeny resolves global patterns of mushroom evolution.</title>
        <authorList>
            <person name="Varga T."/>
            <person name="Krizsan K."/>
            <person name="Foldi C."/>
            <person name="Dima B."/>
            <person name="Sanchez-Garcia M."/>
            <person name="Sanchez-Ramirez S."/>
            <person name="Szollosi G.J."/>
            <person name="Szarkandi J.G."/>
            <person name="Papp V."/>
            <person name="Albert L."/>
            <person name="Andreopoulos W."/>
            <person name="Angelini C."/>
            <person name="Antonin V."/>
            <person name="Barry K.W."/>
            <person name="Bougher N.L."/>
            <person name="Buchanan P."/>
            <person name="Buyck B."/>
            <person name="Bense V."/>
            <person name="Catcheside P."/>
            <person name="Chovatia M."/>
            <person name="Cooper J."/>
            <person name="Damon W."/>
            <person name="Desjardin D."/>
            <person name="Finy P."/>
            <person name="Geml J."/>
            <person name="Haridas S."/>
            <person name="Hughes K."/>
            <person name="Justo A."/>
            <person name="Karasinski D."/>
            <person name="Kautmanova I."/>
            <person name="Kiss B."/>
            <person name="Kocsube S."/>
            <person name="Kotiranta H."/>
            <person name="LaButti K.M."/>
            <person name="Lechner B.E."/>
            <person name="Liimatainen K."/>
            <person name="Lipzen A."/>
            <person name="Lukacs Z."/>
            <person name="Mihaltcheva S."/>
            <person name="Morgado L.N."/>
            <person name="Niskanen T."/>
            <person name="Noordeloos M.E."/>
            <person name="Ohm R.A."/>
            <person name="Ortiz-Santana B."/>
            <person name="Ovrebo C."/>
            <person name="Racz N."/>
            <person name="Riley R."/>
            <person name="Savchenko A."/>
            <person name="Shiryaev A."/>
            <person name="Soop K."/>
            <person name="Spirin V."/>
            <person name="Szebenyi C."/>
            <person name="Tomsovsky M."/>
            <person name="Tulloss R.E."/>
            <person name="Uehling J."/>
            <person name="Grigoriev I.V."/>
            <person name="Vagvolgyi C."/>
            <person name="Papp T."/>
            <person name="Martin F.M."/>
            <person name="Miettinen O."/>
            <person name="Hibbett D.S."/>
            <person name="Nagy L.G."/>
        </authorList>
    </citation>
    <scope>NUCLEOTIDE SEQUENCE [LARGE SCALE GENOMIC DNA]</scope>
    <source>
        <strain evidence="2 3">FP101781</strain>
    </source>
</reference>
<feature type="region of interest" description="Disordered" evidence="1">
    <location>
        <begin position="60"/>
        <end position="138"/>
    </location>
</feature>
<feature type="compositionally biased region" description="Polar residues" evidence="1">
    <location>
        <begin position="195"/>
        <end position="211"/>
    </location>
</feature>